<reference evidence="2" key="2">
    <citation type="journal article" date="2024" name="Plant">
        <title>Genomic evolution and insights into agronomic trait innovations of Sesamum species.</title>
        <authorList>
            <person name="Miao H."/>
            <person name="Wang L."/>
            <person name="Qu L."/>
            <person name="Liu H."/>
            <person name="Sun Y."/>
            <person name="Le M."/>
            <person name="Wang Q."/>
            <person name="Wei S."/>
            <person name="Zheng Y."/>
            <person name="Lin W."/>
            <person name="Duan Y."/>
            <person name="Cao H."/>
            <person name="Xiong S."/>
            <person name="Wang X."/>
            <person name="Wei L."/>
            <person name="Li C."/>
            <person name="Ma Q."/>
            <person name="Ju M."/>
            <person name="Zhao R."/>
            <person name="Li G."/>
            <person name="Mu C."/>
            <person name="Tian Q."/>
            <person name="Mei H."/>
            <person name="Zhang T."/>
            <person name="Gao T."/>
            <person name="Zhang H."/>
        </authorList>
    </citation>
    <scope>NUCLEOTIDE SEQUENCE</scope>
    <source>
        <strain evidence="2">G02</strain>
    </source>
</reference>
<gene>
    <name evidence="2" type="ORF">Sradi_2989900</name>
</gene>
<evidence type="ECO:0000256" key="1">
    <source>
        <dbReference type="SAM" id="MobiDB-lite"/>
    </source>
</evidence>
<accession>A0AAW2S0C5</accession>
<dbReference type="AlphaFoldDB" id="A0AAW2S0C5"/>
<name>A0AAW2S0C5_SESRA</name>
<comment type="caution">
    <text evidence="2">The sequence shown here is derived from an EMBL/GenBank/DDBJ whole genome shotgun (WGS) entry which is preliminary data.</text>
</comment>
<sequence>MTCFLVVDMPSAYNLVPGCPTLNTFQAVISTYHMKLKFPVGNEIGEVQGDQYTAKKCYIEAIKNNTHKMEIDTPSLEEQGSLTTREEQRCEGPTRVQELMVIQLVPRESDKTTKIGSQLSLH</sequence>
<proteinExistence type="predicted"/>
<dbReference type="EMBL" id="JACGWJ010000012">
    <property type="protein sequence ID" value="KAL0385956.1"/>
    <property type="molecule type" value="Genomic_DNA"/>
</dbReference>
<feature type="region of interest" description="Disordered" evidence="1">
    <location>
        <begin position="70"/>
        <end position="90"/>
    </location>
</feature>
<evidence type="ECO:0008006" key="3">
    <source>
        <dbReference type="Google" id="ProtNLM"/>
    </source>
</evidence>
<protein>
    <recommendedName>
        <fullName evidence="3">Reverse transcriptase domain-containing protein</fullName>
    </recommendedName>
</protein>
<evidence type="ECO:0000313" key="2">
    <source>
        <dbReference type="EMBL" id="KAL0385956.1"/>
    </source>
</evidence>
<reference evidence="2" key="1">
    <citation type="submission" date="2020-06" db="EMBL/GenBank/DDBJ databases">
        <authorList>
            <person name="Li T."/>
            <person name="Hu X."/>
            <person name="Zhang T."/>
            <person name="Song X."/>
            <person name="Zhang H."/>
            <person name="Dai N."/>
            <person name="Sheng W."/>
            <person name="Hou X."/>
            <person name="Wei L."/>
        </authorList>
    </citation>
    <scope>NUCLEOTIDE SEQUENCE</scope>
    <source>
        <strain evidence="2">G02</strain>
        <tissue evidence="2">Leaf</tissue>
    </source>
</reference>
<organism evidence="2">
    <name type="scientific">Sesamum radiatum</name>
    <name type="common">Black benniseed</name>
    <dbReference type="NCBI Taxonomy" id="300843"/>
    <lineage>
        <taxon>Eukaryota</taxon>
        <taxon>Viridiplantae</taxon>
        <taxon>Streptophyta</taxon>
        <taxon>Embryophyta</taxon>
        <taxon>Tracheophyta</taxon>
        <taxon>Spermatophyta</taxon>
        <taxon>Magnoliopsida</taxon>
        <taxon>eudicotyledons</taxon>
        <taxon>Gunneridae</taxon>
        <taxon>Pentapetalae</taxon>
        <taxon>asterids</taxon>
        <taxon>lamiids</taxon>
        <taxon>Lamiales</taxon>
        <taxon>Pedaliaceae</taxon>
        <taxon>Sesamum</taxon>
    </lineage>
</organism>